<evidence type="ECO:0000313" key="11">
    <source>
        <dbReference type="WBParaSite" id="Hba_06873"/>
    </source>
</evidence>
<dbReference type="WBParaSite" id="Hba_06873">
    <property type="protein sequence ID" value="Hba_06873"/>
    <property type="gene ID" value="Hba_06873"/>
</dbReference>
<dbReference type="PROSITE" id="PS00987">
    <property type="entry name" value="PTPS_1"/>
    <property type="match status" value="1"/>
</dbReference>
<keyword evidence="7" id="KW-0862">Zinc</keyword>
<evidence type="ECO:0000256" key="5">
    <source>
        <dbReference type="ARBA" id="ARBA00015587"/>
    </source>
</evidence>
<keyword evidence="6" id="KW-0479">Metal-binding</keyword>
<organism evidence="10 11">
    <name type="scientific">Heterorhabditis bacteriophora</name>
    <name type="common">Entomopathogenic nematode worm</name>
    <dbReference type="NCBI Taxonomy" id="37862"/>
    <lineage>
        <taxon>Eukaryota</taxon>
        <taxon>Metazoa</taxon>
        <taxon>Ecdysozoa</taxon>
        <taxon>Nematoda</taxon>
        <taxon>Chromadorea</taxon>
        <taxon>Rhabditida</taxon>
        <taxon>Rhabditina</taxon>
        <taxon>Rhabditomorpha</taxon>
        <taxon>Strongyloidea</taxon>
        <taxon>Heterorhabditidae</taxon>
        <taxon>Heterorhabditis</taxon>
    </lineage>
</organism>
<dbReference type="GO" id="GO:0006729">
    <property type="term" value="P:tetrahydrobiopterin biosynthetic process"/>
    <property type="evidence" value="ECO:0007669"/>
    <property type="project" value="UniProtKB-UniPathway"/>
</dbReference>
<dbReference type="UniPathway" id="UPA00849">
    <property type="reaction ID" value="UER00819"/>
</dbReference>
<evidence type="ECO:0000256" key="7">
    <source>
        <dbReference type="ARBA" id="ARBA00022833"/>
    </source>
</evidence>
<keyword evidence="10" id="KW-1185">Reference proteome</keyword>
<dbReference type="Gene3D" id="3.30.479.10">
    <property type="entry name" value="6-pyruvoyl tetrahydropterin synthase/QueD"/>
    <property type="match status" value="1"/>
</dbReference>
<dbReference type="GO" id="GO:0046872">
    <property type="term" value="F:metal ion binding"/>
    <property type="evidence" value="ECO:0007669"/>
    <property type="project" value="UniProtKB-KW"/>
</dbReference>
<keyword evidence="8" id="KW-0783">Tetrahydrobiopterin biosynthesis</keyword>
<evidence type="ECO:0000256" key="9">
    <source>
        <dbReference type="ARBA" id="ARBA00023239"/>
    </source>
</evidence>
<proteinExistence type="inferred from homology"/>
<evidence type="ECO:0000313" key="10">
    <source>
        <dbReference type="Proteomes" id="UP000095283"/>
    </source>
</evidence>
<comment type="cofactor">
    <cofactor evidence="1">
        <name>Zn(2+)</name>
        <dbReference type="ChEBI" id="CHEBI:29105"/>
    </cofactor>
</comment>
<dbReference type="EC" id="4.2.3.12" evidence="4"/>
<dbReference type="InterPro" id="IPR007115">
    <property type="entry name" value="6-PTP_synth/QueD"/>
</dbReference>
<comment type="similarity">
    <text evidence="3">Belongs to the PTPS family.</text>
</comment>
<dbReference type="InterPro" id="IPR038418">
    <property type="entry name" value="6-PTP_synth/QueD_sf"/>
</dbReference>
<dbReference type="PANTHER" id="PTHR12589:SF7">
    <property type="entry name" value="6-PYRUVOYL TETRAHYDROBIOPTERIN SYNTHASE"/>
    <property type="match status" value="1"/>
</dbReference>
<evidence type="ECO:0000256" key="4">
    <source>
        <dbReference type="ARBA" id="ARBA00013100"/>
    </source>
</evidence>
<dbReference type="GO" id="GO:0003874">
    <property type="term" value="F:6-pyruvoyltetrahydropterin synthase activity"/>
    <property type="evidence" value="ECO:0007669"/>
    <property type="project" value="UniProtKB-EC"/>
</dbReference>
<dbReference type="Proteomes" id="UP000095283">
    <property type="component" value="Unplaced"/>
</dbReference>
<dbReference type="PROSITE" id="PS00988">
    <property type="entry name" value="PTPS_2"/>
    <property type="match status" value="1"/>
</dbReference>
<evidence type="ECO:0000256" key="8">
    <source>
        <dbReference type="ARBA" id="ARBA00023007"/>
    </source>
</evidence>
<dbReference type="PANTHER" id="PTHR12589">
    <property type="entry name" value="PYRUVOYL TETRAHYDROBIOPTERIN SYNTHASE"/>
    <property type="match status" value="1"/>
</dbReference>
<protein>
    <recommendedName>
        <fullName evidence="5">6-pyruvoyl tetrahydrobiopterin synthase</fullName>
        <ecNumber evidence="4">4.2.3.12</ecNumber>
    </recommendedName>
</protein>
<evidence type="ECO:0000256" key="2">
    <source>
        <dbReference type="ARBA" id="ARBA00005126"/>
    </source>
</evidence>
<evidence type="ECO:0000256" key="3">
    <source>
        <dbReference type="ARBA" id="ARBA00009164"/>
    </source>
</evidence>
<name>A0A1I7WP60_HETBA</name>
<reference evidence="11" key="1">
    <citation type="submission" date="2016-11" db="UniProtKB">
        <authorList>
            <consortium name="WormBaseParasite"/>
        </authorList>
    </citation>
    <scope>IDENTIFICATION</scope>
</reference>
<accession>A0A1I7WP60</accession>
<dbReference type="Pfam" id="PF01242">
    <property type="entry name" value="PTPS"/>
    <property type="match status" value="1"/>
</dbReference>
<evidence type="ECO:0000256" key="1">
    <source>
        <dbReference type="ARBA" id="ARBA00001947"/>
    </source>
</evidence>
<dbReference type="SUPFAM" id="SSF55620">
    <property type="entry name" value="Tetrahydrobiopterin biosynthesis enzymes-like"/>
    <property type="match status" value="1"/>
</dbReference>
<evidence type="ECO:0000256" key="6">
    <source>
        <dbReference type="ARBA" id="ARBA00022723"/>
    </source>
</evidence>
<keyword evidence="9" id="KW-0456">Lyase</keyword>
<comment type="pathway">
    <text evidence="2">Cofactor biosynthesis; tetrahydrobiopterin biosynthesis; tetrahydrobiopterin from 7,8-dihydroneopterin triphosphate: step 1/3.</text>
</comment>
<dbReference type="InterPro" id="IPR022470">
    <property type="entry name" value="PTPS_Cys_AS"/>
</dbReference>
<dbReference type="GO" id="GO:0005739">
    <property type="term" value="C:mitochondrion"/>
    <property type="evidence" value="ECO:0007669"/>
    <property type="project" value="TreeGrafter"/>
</dbReference>
<dbReference type="AlphaFoldDB" id="A0A1I7WP60"/>
<dbReference type="InterPro" id="IPR022469">
    <property type="entry name" value="PTPS_His_AS"/>
</dbReference>
<sequence>MVCGIVTMERVAAFSAAHRLHSKQLSDEENANLYGKCNNANGHGHNYVKLRGSVDAITGMVYDLGDLKKEMEEVLDTVDHKNLDKDVVWFKVTVEETPKNIFTYKGDYSD</sequence>